<gene>
    <name evidence="1" type="ORF">AYC66_17980</name>
    <name evidence="2" type="ORF">BAY09_18080</name>
</gene>
<evidence type="ECO:0000313" key="2">
    <source>
        <dbReference type="EMBL" id="OPB52786.1"/>
    </source>
</evidence>
<dbReference type="AlphaFoldDB" id="A0A494JAY3"/>
<dbReference type="EMBL" id="MAHS01000002">
    <property type="protein sequence ID" value="OPB52786.1"/>
    <property type="molecule type" value="Genomic_DNA"/>
</dbReference>
<dbReference type="RefSeq" id="WP_078719813.1">
    <property type="nucleotide sequence ID" value="NZ_CP014339.1"/>
</dbReference>
<accession>A0A494JAY3</accession>
<organism evidence="2">
    <name type="scientific">Elizabethkingia anophelis</name>
    <dbReference type="NCBI Taxonomy" id="1117645"/>
    <lineage>
        <taxon>Bacteria</taxon>
        <taxon>Pseudomonadati</taxon>
        <taxon>Bacteroidota</taxon>
        <taxon>Flavobacteriia</taxon>
        <taxon>Flavobacteriales</taxon>
        <taxon>Weeksellaceae</taxon>
        <taxon>Elizabethkingia</taxon>
    </lineage>
</organism>
<evidence type="ECO:0000313" key="3">
    <source>
        <dbReference type="Proteomes" id="UP000189738"/>
    </source>
</evidence>
<dbReference type="Proteomes" id="UP000189738">
    <property type="component" value="Chromosome"/>
</dbReference>
<evidence type="ECO:0000313" key="1">
    <source>
        <dbReference type="EMBL" id="AQX52451.1"/>
    </source>
</evidence>
<reference evidence="1 3" key="1">
    <citation type="submission" date="2016-02" db="EMBL/GenBank/DDBJ databases">
        <authorList>
            <person name="Nicholson A.C."/>
            <person name="Humrighouse B.W."/>
            <person name="Loparev V."/>
            <person name="Emery B."/>
            <person name="Graziano J."/>
            <person name="McQuiston J.R."/>
        </authorList>
    </citation>
    <scope>NUCLEOTIDE SEQUENCE [LARGE SCALE GENOMIC DNA]</scope>
    <source>
        <strain evidence="1 3">E6809</strain>
    </source>
</reference>
<reference evidence="2" key="2">
    <citation type="submission" date="2016-06" db="EMBL/GenBank/DDBJ databases">
        <authorList>
            <person name="Nicholson A.C."/>
        </authorList>
    </citation>
    <scope>NUCLEOTIDE SEQUENCE [LARGE SCALE GENOMIC DNA]</scope>
    <source>
        <strain evidence="2">E6809</strain>
    </source>
</reference>
<proteinExistence type="predicted"/>
<dbReference type="EMBL" id="CP014339">
    <property type="protein sequence ID" value="AQX52451.1"/>
    <property type="molecule type" value="Genomic_DNA"/>
</dbReference>
<sequence length="73" mass="8334">MKIKDLKLGQEIIIDGGSYAYRGVQKLKQIGYGKVQKIVFEGTNSNGIKDYKYFNLHEGNKDLVVTENRIEII</sequence>
<protein>
    <submittedName>
        <fullName evidence="2">Uncharacterized protein</fullName>
    </submittedName>
</protein>
<name>A0A494JAY3_9FLAO</name>